<feature type="transmembrane region" description="Helical" evidence="6">
    <location>
        <begin position="519"/>
        <end position="542"/>
    </location>
</feature>
<comment type="subcellular location">
    <subcellularLocation>
        <location evidence="1">Membrane</location>
        <topology evidence="1">Multi-pass membrane protein</topology>
    </subcellularLocation>
</comment>
<evidence type="ECO:0000313" key="9">
    <source>
        <dbReference type="Proteomes" id="UP000008370"/>
    </source>
</evidence>
<dbReference type="GO" id="GO:0016020">
    <property type="term" value="C:membrane"/>
    <property type="evidence" value="ECO:0007669"/>
    <property type="project" value="UniProtKB-SubCell"/>
</dbReference>
<feature type="transmembrane region" description="Helical" evidence="6">
    <location>
        <begin position="380"/>
        <end position="400"/>
    </location>
</feature>
<name>K5VSU2_PHACS</name>
<dbReference type="Proteomes" id="UP000008370">
    <property type="component" value="Unassembled WGS sequence"/>
</dbReference>
<dbReference type="Gene3D" id="3.60.21.10">
    <property type="match status" value="1"/>
</dbReference>
<evidence type="ECO:0000256" key="3">
    <source>
        <dbReference type="ARBA" id="ARBA00022989"/>
    </source>
</evidence>
<dbReference type="AlphaFoldDB" id="K5VSU2"/>
<evidence type="ECO:0000313" key="8">
    <source>
        <dbReference type="EMBL" id="EKM54583.1"/>
    </source>
</evidence>
<feature type="domain" description="Calcineurin-like phosphoesterase" evidence="7">
    <location>
        <begin position="66"/>
        <end position="311"/>
    </location>
</feature>
<dbReference type="InterPro" id="IPR033308">
    <property type="entry name" value="PGAP5/Cdc1/Ted1"/>
</dbReference>
<dbReference type="GO" id="GO:0016787">
    <property type="term" value="F:hydrolase activity"/>
    <property type="evidence" value="ECO:0007669"/>
    <property type="project" value="InterPro"/>
</dbReference>
<dbReference type="RefSeq" id="XP_007397272.1">
    <property type="nucleotide sequence ID" value="XM_007397210.1"/>
</dbReference>
<dbReference type="InterPro" id="IPR029052">
    <property type="entry name" value="Metallo-depent_PP-like"/>
</dbReference>
<evidence type="ECO:0000256" key="4">
    <source>
        <dbReference type="ARBA" id="ARBA00023136"/>
    </source>
</evidence>
<dbReference type="OrthoDB" id="5977743at2759"/>
<dbReference type="GO" id="GO:0006506">
    <property type="term" value="P:GPI anchor biosynthetic process"/>
    <property type="evidence" value="ECO:0007669"/>
    <property type="project" value="InterPro"/>
</dbReference>
<proteinExistence type="predicted"/>
<gene>
    <name evidence="8" type="ORF">PHACADRAFT_185493</name>
</gene>
<evidence type="ECO:0000256" key="5">
    <source>
        <dbReference type="SAM" id="MobiDB-lite"/>
    </source>
</evidence>
<accession>K5VSU2</accession>
<reference evidence="8 9" key="1">
    <citation type="journal article" date="2012" name="BMC Genomics">
        <title>Comparative genomics of the white-rot fungi, Phanerochaete carnosa and P. chrysosporium, to elucidate the genetic basis of the distinct wood types they colonize.</title>
        <authorList>
            <person name="Suzuki H."/>
            <person name="MacDonald J."/>
            <person name="Syed K."/>
            <person name="Salamov A."/>
            <person name="Hori C."/>
            <person name="Aerts A."/>
            <person name="Henrissat B."/>
            <person name="Wiebenga A."/>
            <person name="vanKuyk P.A."/>
            <person name="Barry K."/>
            <person name="Lindquist E."/>
            <person name="LaButti K."/>
            <person name="Lapidus A."/>
            <person name="Lucas S."/>
            <person name="Coutinho P."/>
            <person name="Gong Y."/>
            <person name="Samejima M."/>
            <person name="Mahadevan R."/>
            <person name="Abou-Zaid M."/>
            <person name="de Vries R.P."/>
            <person name="Igarashi K."/>
            <person name="Yadav J.S."/>
            <person name="Grigoriev I.V."/>
            <person name="Master E.R."/>
        </authorList>
    </citation>
    <scope>NUCLEOTIDE SEQUENCE [LARGE SCALE GENOMIC DNA]</scope>
    <source>
        <strain evidence="8 9">HHB-10118-sp</strain>
    </source>
</reference>
<keyword evidence="2 6" id="KW-0812">Transmembrane</keyword>
<dbReference type="GO" id="GO:0005783">
    <property type="term" value="C:endoplasmic reticulum"/>
    <property type="evidence" value="ECO:0007669"/>
    <property type="project" value="TreeGrafter"/>
</dbReference>
<sequence>MPSARLSHLFKTGPRLVNALRTVWIAAIIWYELGTFIYCVSQCKWPDTQVKPELQHILQPEVLPTRILLIADPQVLDHRSYPGRSPWLMSLSQRMVDLNLRKSWWATLRMRPDLVVFLGDMMDGGRFDMDDAEYQGYYARFKSIFSIKNSTPVYYIPGNHDVGIDGVHAGFSEKAHERYVKHFGPLNRRLDIANHTLVIVDAPGLVEEDHERSISGLSYQRWAATHPGGPIAFTQKSAAVKRRTGNMPTILLTHIPLARPDNTYCGPLREQGTIRQGAGYGYENTLSVQASQLLLDSLRPAVVFSGDDHDYCEVGHLLLASDDVPLSEDGEVKEVSVKSFSMAMGIRRPGFQLLSLLPPSSVPVGSQTFLDGPCFLPDQVGIYISIYVPLMVLSLLALLLRNTYSASQSHATWSGAGTPLRTRSPTDEEQFDLWQTSPPPLPPAPRVYKEHDKEVDDDDSAHALPPPTSAVSITQKVRRGRTWLSRLRSMRRRLVYMAGCRSSPDAALRRGRRGLFRGFFEDVLEVAWVPVVLFGTIAWWMFL</sequence>
<keyword evidence="4 6" id="KW-0472">Membrane</keyword>
<evidence type="ECO:0000256" key="2">
    <source>
        <dbReference type="ARBA" id="ARBA00022692"/>
    </source>
</evidence>
<dbReference type="InParanoid" id="K5VSU2"/>
<dbReference type="Pfam" id="PF00149">
    <property type="entry name" value="Metallophos"/>
    <property type="match status" value="1"/>
</dbReference>
<evidence type="ECO:0000256" key="6">
    <source>
        <dbReference type="SAM" id="Phobius"/>
    </source>
</evidence>
<organism evidence="8 9">
    <name type="scientific">Phanerochaete carnosa (strain HHB-10118-sp)</name>
    <name type="common">White-rot fungus</name>
    <name type="synonym">Peniophora carnosa</name>
    <dbReference type="NCBI Taxonomy" id="650164"/>
    <lineage>
        <taxon>Eukaryota</taxon>
        <taxon>Fungi</taxon>
        <taxon>Dikarya</taxon>
        <taxon>Basidiomycota</taxon>
        <taxon>Agaricomycotina</taxon>
        <taxon>Agaricomycetes</taxon>
        <taxon>Polyporales</taxon>
        <taxon>Phanerochaetaceae</taxon>
        <taxon>Phanerochaete</taxon>
    </lineage>
</organism>
<dbReference type="PANTHER" id="PTHR13315">
    <property type="entry name" value="METALLO PHOSPHOESTERASE RELATED"/>
    <property type="match status" value="1"/>
</dbReference>
<dbReference type="PANTHER" id="PTHR13315:SF4">
    <property type="entry name" value="METALLOPHOSPHOESTERASE, ISOFORM E"/>
    <property type="match status" value="1"/>
</dbReference>
<protein>
    <recommendedName>
        <fullName evidence="7">Calcineurin-like phosphoesterase domain-containing protein</fullName>
    </recommendedName>
</protein>
<evidence type="ECO:0000259" key="7">
    <source>
        <dbReference type="Pfam" id="PF00149"/>
    </source>
</evidence>
<keyword evidence="3 6" id="KW-1133">Transmembrane helix</keyword>
<dbReference type="EMBL" id="JH930473">
    <property type="protein sequence ID" value="EKM54583.1"/>
    <property type="molecule type" value="Genomic_DNA"/>
</dbReference>
<dbReference type="HOGENOM" id="CLU_011607_4_1_1"/>
<dbReference type="KEGG" id="pco:PHACADRAFT_185493"/>
<keyword evidence="9" id="KW-1185">Reference proteome</keyword>
<dbReference type="SUPFAM" id="SSF56300">
    <property type="entry name" value="Metallo-dependent phosphatases"/>
    <property type="match status" value="1"/>
</dbReference>
<dbReference type="InterPro" id="IPR004843">
    <property type="entry name" value="Calcineurin-like_PHP"/>
</dbReference>
<dbReference type="STRING" id="650164.K5VSU2"/>
<dbReference type="FunCoup" id="K5VSU2">
    <property type="interactions" value="197"/>
</dbReference>
<dbReference type="GeneID" id="18910286"/>
<feature type="region of interest" description="Disordered" evidence="5">
    <location>
        <begin position="410"/>
        <end position="446"/>
    </location>
</feature>
<evidence type="ECO:0000256" key="1">
    <source>
        <dbReference type="ARBA" id="ARBA00004141"/>
    </source>
</evidence>